<evidence type="ECO:0000313" key="1">
    <source>
        <dbReference type="EMBL" id="KKK53675.1"/>
    </source>
</evidence>
<protein>
    <submittedName>
        <fullName evidence="1">Uncharacterized protein</fullName>
    </submittedName>
</protein>
<sequence>EHVELDDVHLLFFGPDQIPDASVNLGRKSSEYDISQFSKLKRKHKKALTDYKPTNQLRFIWKRLL</sequence>
<proteinExistence type="predicted"/>
<organism evidence="1">
    <name type="scientific">marine sediment metagenome</name>
    <dbReference type="NCBI Taxonomy" id="412755"/>
    <lineage>
        <taxon>unclassified sequences</taxon>
        <taxon>metagenomes</taxon>
        <taxon>ecological metagenomes</taxon>
    </lineage>
</organism>
<gene>
    <name evidence="1" type="ORF">LCGC14_3092390</name>
</gene>
<dbReference type="AlphaFoldDB" id="A0A0F8WYX6"/>
<accession>A0A0F8WYX6</accession>
<comment type="caution">
    <text evidence="1">The sequence shown here is derived from an EMBL/GenBank/DDBJ whole genome shotgun (WGS) entry which is preliminary data.</text>
</comment>
<name>A0A0F8WYX6_9ZZZZ</name>
<reference evidence="1" key="1">
    <citation type="journal article" date="2015" name="Nature">
        <title>Complex archaea that bridge the gap between prokaryotes and eukaryotes.</title>
        <authorList>
            <person name="Spang A."/>
            <person name="Saw J.H."/>
            <person name="Jorgensen S.L."/>
            <person name="Zaremba-Niedzwiedzka K."/>
            <person name="Martijn J."/>
            <person name="Lind A.E."/>
            <person name="van Eijk R."/>
            <person name="Schleper C."/>
            <person name="Guy L."/>
            <person name="Ettema T.J."/>
        </authorList>
    </citation>
    <scope>NUCLEOTIDE SEQUENCE</scope>
</reference>
<feature type="non-terminal residue" evidence="1">
    <location>
        <position position="1"/>
    </location>
</feature>
<dbReference type="EMBL" id="LAZR01066383">
    <property type="protein sequence ID" value="KKK53675.1"/>
    <property type="molecule type" value="Genomic_DNA"/>
</dbReference>